<evidence type="ECO:0000313" key="1">
    <source>
        <dbReference type="EMBL" id="ADQ14515.1"/>
    </source>
</evidence>
<proteinExistence type="predicted"/>
<gene>
    <name evidence="1" type="ordered locus">Halsa_1081</name>
</gene>
<dbReference type="HOGENOM" id="CLU_3396845_0_0_9"/>
<accession>E4RMI4</accession>
<reference evidence="1 2" key="1">
    <citation type="submission" date="2010-11" db="EMBL/GenBank/DDBJ databases">
        <title>Complete sequence of Halanaerobium sp. sapolanicus.</title>
        <authorList>
            <consortium name="US DOE Joint Genome Institute"/>
            <person name="Lucas S."/>
            <person name="Copeland A."/>
            <person name="Lapidus A."/>
            <person name="Cheng J.-F."/>
            <person name="Bruce D."/>
            <person name="Goodwin L."/>
            <person name="Pitluck S."/>
            <person name="Davenport K."/>
            <person name="Detter J.C."/>
            <person name="Han C."/>
            <person name="Tapia R."/>
            <person name="Land M."/>
            <person name="Hauser L."/>
            <person name="Jeffries C."/>
            <person name="Kyrpides N."/>
            <person name="Ivanova N."/>
            <person name="Mikhailova N."/>
            <person name="Begemann M.B."/>
            <person name="Mormile M.R."/>
            <person name="Wall J.D."/>
            <person name="Elias D.A."/>
            <person name="Woyke T."/>
        </authorList>
    </citation>
    <scope>NUCLEOTIDE SEQUENCE [LARGE SCALE GENOMIC DNA]</scope>
    <source>
        <strain evidence="2">sapolanicus</strain>
    </source>
</reference>
<keyword evidence="2" id="KW-1185">Reference proteome</keyword>
<dbReference type="Proteomes" id="UP000007434">
    <property type="component" value="Chromosome"/>
</dbReference>
<organism evidence="1 2">
    <name type="scientific">Halanaerobium hydrogeniformans</name>
    <name type="common">Halanaerobium sp. (strain sapolanicus)</name>
    <dbReference type="NCBI Taxonomy" id="656519"/>
    <lineage>
        <taxon>Bacteria</taxon>
        <taxon>Bacillati</taxon>
        <taxon>Bacillota</taxon>
        <taxon>Clostridia</taxon>
        <taxon>Halanaerobiales</taxon>
        <taxon>Halanaerobiaceae</taxon>
        <taxon>Halanaerobium</taxon>
    </lineage>
</organism>
<sequence length="31" mass="3737">MKFNEDVDILEMEEAELKFKAEIEEENYKTA</sequence>
<evidence type="ECO:0000313" key="2">
    <source>
        <dbReference type="Proteomes" id="UP000007434"/>
    </source>
</evidence>
<dbReference type="EMBL" id="CP002304">
    <property type="protein sequence ID" value="ADQ14515.1"/>
    <property type="molecule type" value="Genomic_DNA"/>
</dbReference>
<name>E4RMI4_HALHG</name>
<dbReference type="KEGG" id="has:Halsa_1081"/>
<reference evidence="1 2" key="2">
    <citation type="journal article" date="2011" name="J. Bacteriol.">
        <title>Complete Genome Sequence of the Haloalkaliphilic, Hydrogen Producing Halanaerobium hydrogenoformans.</title>
        <authorList>
            <person name="Brown S.D."/>
            <person name="Begemann M.B."/>
            <person name="Mormile M.R."/>
            <person name="Wall J.D."/>
            <person name="Han C.S."/>
            <person name="Goodwin L.A."/>
            <person name="Pitluck S."/>
            <person name="Land M.L."/>
            <person name="Hauser L.J."/>
            <person name="Elias D.A."/>
        </authorList>
    </citation>
    <scope>NUCLEOTIDE SEQUENCE [LARGE SCALE GENOMIC DNA]</scope>
    <source>
        <strain evidence="2">sapolanicus</strain>
    </source>
</reference>
<dbReference type="STRING" id="656519.Halsa_1081"/>
<dbReference type="AlphaFoldDB" id="E4RMI4"/>
<protein>
    <submittedName>
        <fullName evidence="1">Uncharacterized protein</fullName>
    </submittedName>
</protein>